<dbReference type="EMBL" id="FUWS01000006">
    <property type="protein sequence ID" value="SKA14457.1"/>
    <property type="molecule type" value="Genomic_DNA"/>
</dbReference>
<dbReference type="AlphaFoldDB" id="A0A1T4RF07"/>
<protein>
    <submittedName>
        <fullName evidence="3">PucR C-terminal helix-turn-helix domain-containing protein</fullName>
    </submittedName>
</protein>
<evidence type="ECO:0000259" key="2">
    <source>
        <dbReference type="Pfam" id="PF25906"/>
    </source>
</evidence>
<dbReference type="InterPro" id="IPR058663">
    <property type="entry name" value="PucR-like_N"/>
</dbReference>
<keyword evidence="4" id="KW-1185">Reference proteome</keyword>
<dbReference type="Pfam" id="PF13556">
    <property type="entry name" value="HTH_30"/>
    <property type="match status" value="1"/>
</dbReference>
<dbReference type="InterPro" id="IPR051448">
    <property type="entry name" value="CdaR-like_regulators"/>
</dbReference>
<dbReference type="OrthoDB" id="3449988at2"/>
<dbReference type="Pfam" id="PF25906">
    <property type="entry name" value="PucR-like_N"/>
    <property type="match status" value="1"/>
</dbReference>
<evidence type="ECO:0000313" key="3">
    <source>
        <dbReference type="EMBL" id="SKA14457.1"/>
    </source>
</evidence>
<accession>A0A1T4RF07</accession>
<dbReference type="PANTHER" id="PTHR33744">
    <property type="entry name" value="CARBOHYDRATE DIACID REGULATOR"/>
    <property type="match status" value="1"/>
</dbReference>
<name>A0A1T4RF07_9ACTN</name>
<proteinExistence type="predicted"/>
<dbReference type="STRING" id="1122192.SAMN02745673_02759"/>
<dbReference type="Proteomes" id="UP000190637">
    <property type="component" value="Unassembled WGS sequence"/>
</dbReference>
<organism evidence="3 4">
    <name type="scientific">Marinactinospora thermotolerans DSM 45154</name>
    <dbReference type="NCBI Taxonomy" id="1122192"/>
    <lineage>
        <taxon>Bacteria</taxon>
        <taxon>Bacillati</taxon>
        <taxon>Actinomycetota</taxon>
        <taxon>Actinomycetes</taxon>
        <taxon>Streptosporangiales</taxon>
        <taxon>Nocardiopsidaceae</taxon>
        <taxon>Marinactinospora</taxon>
    </lineage>
</organism>
<dbReference type="Gene3D" id="1.10.10.2840">
    <property type="entry name" value="PucR C-terminal helix-turn-helix domain"/>
    <property type="match status" value="1"/>
</dbReference>
<gene>
    <name evidence="3" type="ORF">SAMN02745673_02759</name>
</gene>
<sequence length="406" mass="45481">MRFRDTEPSSRPWEELPAELADILEPEVEVLAEEIVQAILAGIPEFARPLNDVYGRTVRLGVERALHHFLDLVRGPSQTQVNGERIYRRLGRNEFREGRSLDALHSAYRLGTRIAWRRLARRAERAGQSAAVLALLAEAVFAYLDGIAAESLAGYAEAQARSAGAREHFRRRLLTLLLAEPAADRESMEMAARLAGWRLPDQVACVALRSGVEVSPTRRLRMDADHLLDTDRPDPCLLVPAPVTEQDRRAIEDVLGEEPTVIGPVVDLHEASLSFRWAKQGLNLRERGILPGEGLLSCDDHLLVLLLFQDERLLARLGERSLGPFEGLAEKRAAKLAETLLAWLVTRGGGAPETAAMLGVHPQTVRYRMNHVERLFGDRLRDPQVRFELEMVLRARRLRELAGDGR</sequence>
<dbReference type="InterPro" id="IPR042070">
    <property type="entry name" value="PucR_C-HTH_sf"/>
</dbReference>
<dbReference type="RefSeq" id="WP_078762048.1">
    <property type="nucleotide sequence ID" value="NZ_FUWS01000006.1"/>
</dbReference>
<dbReference type="PANTHER" id="PTHR33744:SF1">
    <property type="entry name" value="DNA-BINDING TRANSCRIPTIONAL ACTIVATOR ADER"/>
    <property type="match status" value="1"/>
</dbReference>
<feature type="domain" description="PucR-like N-terminal" evidence="2">
    <location>
        <begin position="13"/>
        <end position="178"/>
    </location>
</feature>
<feature type="domain" description="PucR C-terminal helix-turn-helix" evidence="1">
    <location>
        <begin position="336"/>
        <end position="395"/>
    </location>
</feature>
<evidence type="ECO:0000313" key="4">
    <source>
        <dbReference type="Proteomes" id="UP000190637"/>
    </source>
</evidence>
<evidence type="ECO:0000259" key="1">
    <source>
        <dbReference type="Pfam" id="PF13556"/>
    </source>
</evidence>
<dbReference type="InterPro" id="IPR025736">
    <property type="entry name" value="PucR_C-HTH_dom"/>
</dbReference>
<reference evidence="3 4" key="1">
    <citation type="submission" date="2017-02" db="EMBL/GenBank/DDBJ databases">
        <authorList>
            <person name="Peterson S.W."/>
        </authorList>
    </citation>
    <scope>NUCLEOTIDE SEQUENCE [LARGE SCALE GENOMIC DNA]</scope>
    <source>
        <strain evidence="3 4">DSM 45154</strain>
    </source>
</reference>